<dbReference type="EMBL" id="CAJVQA010000156">
    <property type="protein sequence ID" value="CAG8459166.1"/>
    <property type="molecule type" value="Genomic_DNA"/>
</dbReference>
<name>A0A9N8VL30_9GLOM</name>
<accession>A0A9N8VL30</accession>
<dbReference type="Proteomes" id="UP000789759">
    <property type="component" value="Unassembled WGS sequence"/>
</dbReference>
<organism evidence="1 2">
    <name type="scientific">Cetraspora pellucida</name>
    <dbReference type="NCBI Taxonomy" id="1433469"/>
    <lineage>
        <taxon>Eukaryota</taxon>
        <taxon>Fungi</taxon>
        <taxon>Fungi incertae sedis</taxon>
        <taxon>Mucoromycota</taxon>
        <taxon>Glomeromycotina</taxon>
        <taxon>Glomeromycetes</taxon>
        <taxon>Diversisporales</taxon>
        <taxon>Gigasporaceae</taxon>
        <taxon>Cetraspora</taxon>
    </lineage>
</organism>
<dbReference type="InterPro" id="IPR036388">
    <property type="entry name" value="WH-like_DNA-bd_sf"/>
</dbReference>
<protein>
    <submittedName>
        <fullName evidence="1">7196_t:CDS:1</fullName>
    </submittedName>
</protein>
<proteinExistence type="predicted"/>
<gene>
    <name evidence="1" type="ORF">CPELLU_LOCUS539</name>
</gene>
<dbReference type="OrthoDB" id="10533609at2759"/>
<sequence>MSIDALVQEAGCAKPFKSGDFLIVEYENCNNCNHWIKDDACWYNVETEAKQIVKIVDQVISLQQSFDSSWPYIKLDDVLDIFIGSKSQNAKKKNLSSLEDFQKPTKKETI</sequence>
<comment type="caution">
    <text evidence="1">The sequence shown here is derived from an EMBL/GenBank/DDBJ whole genome shotgun (WGS) entry which is preliminary data.</text>
</comment>
<dbReference type="AlphaFoldDB" id="A0A9N8VL30"/>
<reference evidence="1" key="1">
    <citation type="submission" date="2021-06" db="EMBL/GenBank/DDBJ databases">
        <authorList>
            <person name="Kallberg Y."/>
            <person name="Tangrot J."/>
            <person name="Rosling A."/>
        </authorList>
    </citation>
    <scope>NUCLEOTIDE SEQUENCE</scope>
    <source>
        <strain evidence="1">FL966</strain>
    </source>
</reference>
<dbReference type="Gene3D" id="1.10.10.10">
    <property type="entry name" value="Winged helix-like DNA-binding domain superfamily/Winged helix DNA-binding domain"/>
    <property type="match status" value="1"/>
</dbReference>
<evidence type="ECO:0000313" key="1">
    <source>
        <dbReference type="EMBL" id="CAG8459166.1"/>
    </source>
</evidence>
<evidence type="ECO:0000313" key="2">
    <source>
        <dbReference type="Proteomes" id="UP000789759"/>
    </source>
</evidence>
<keyword evidence="2" id="KW-1185">Reference proteome</keyword>